<dbReference type="EMBL" id="QSBY01000017">
    <property type="protein sequence ID" value="RHW66975.1"/>
    <property type="molecule type" value="Genomic_DNA"/>
</dbReference>
<dbReference type="Proteomes" id="UP000266743">
    <property type="component" value="Unassembled WGS sequence"/>
</dbReference>
<gene>
    <name evidence="1" type="ORF">DPX39_000067000</name>
</gene>
<protein>
    <submittedName>
        <fullName evidence="1">Uncharacterized protein</fullName>
    </submittedName>
</protein>
<comment type="caution">
    <text evidence="1">The sequence shown here is derived from an EMBL/GenBank/DDBJ whole genome shotgun (WGS) entry which is preliminary data.</text>
</comment>
<sequence length="24" mass="2820">MLRKSVTLLICFAHWEFPLTTKNA</sequence>
<organism evidence="1 2">
    <name type="scientific">Trypanosoma brucei equiperdum</name>
    <dbReference type="NCBI Taxonomy" id="630700"/>
    <lineage>
        <taxon>Eukaryota</taxon>
        <taxon>Discoba</taxon>
        <taxon>Euglenozoa</taxon>
        <taxon>Kinetoplastea</taxon>
        <taxon>Metakinetoplastina</taxon>
        <taxon>Trypanosomatida</taxon>
        <taxon>Trypanosomatidae</taxon>
        <taxon>Trypanosoma</taxon>
    </lineage>
</organism>
<reference evidence="1 2" key="1">
    <citation type="submission" date="2018-09" db="EMBL/GenBank/DDBJ databases">
        <title>whole genome sequence of T. equiperdum IVM-t1 strain.</title>
        <authorList>
            <person name="Suganuma K."/>
        </authorList>
    </citation>
    <scope>NUCLEOTIDE SEQUENCE [LARGE SCALE GENOMIC DNA]</scope>
    <source>
        <strain evidence="1 2">IVM-t1</strain>
    </source>
</reference>
<evidence type="ECO:0000313" key="1">
    <source>
        <dbReference type="EMBL" id="RHW66975.1"/>
    </source>
</evidence>
<name>A0A3L6KS13_9TRYP</name>
<proteinExistence type="predicted"/>
<evidence type="ECO:0000313" key="2">
    <source>
        <dbReference type="Proteomes" id="UP000266743"/>
    </source>
</evidence>
<dbReference type="AlphaFoldDB" id="A0A3L6KS13"/>
<accession>A0A3L6KS13</accession>